<reference evidence="2" key="1">
    <citation type="submission" date="2021-07" db="EMBL/GenBank/DDBJ databases">
        <authorList>
            <person name="Durling M."/>
        </authorList>
    </citation>
    <scope>NUCLEOTIDE SEQUENCE</scope>
</reference>
<sequence>MVNVLLLGATGYIGKELCHSLVRGGDHRVYGLARTAEKAKDLAKEEVIPVIGSASDTQELLNSIEKYRIDVIVDLMGAELNTTRPLISEIKRIGAARLEAASKSDLRIPKLDVLDVMIVRPASVYGRSHPIWGIFFGPIHAASQGSSSVELAADPESRPGLVHVDDVASGFHAAIEKLPLISGTGVYPVIDLVSSQESMKDILNFVARTMGFSGKVELVGAGDDLFAKAMSTSMNNHSARAKQILGWDPRKTSFVQGMDIYEKGFVAATVCGGGS</sequence>
<dbReference type="Proteomes" id="UP000701801">
    <property type="component" value="Unassembled WGS sequence"/>
</dbReference>
<dbReference type="InterPro" id="IPR036291">
    <property type="entry name" value="NAD(P)-bd_dom_sf"/>
</dbReference>
<dbReference type="InterPro" id="IPR016040">
    <property type="entry name" value="NAD(P)-bd_dom"/>
</dbReference>
<name>A0A9N9M2U1_9HELO</name>
<dbReference type="GO" id="GO:0005737">
    <property type="term" value="C:cytoplasm"/>
    <property type="evidence" value="ECO:0007669"/>
    <property type="project" value="TreeGrafter"/>
</dbReference>
<dbReference type="EMBL" id="CAJVRM010000733">
    <property type="protein sequence ID" value="CAG8983635.1"/>
    <property type="molecule type" value="Genomic_DNA"/>
</dbReference>
<protein>
    <recommendedName>
        <fullName evidence="1">NAD(P)-binding domain-containing protein</fullName>
    </recommendedName>
</protein>
<proteinExistence type="predicted"/>
<dbReference type="PANTHER" id="PTHR48079">
    <property type="entry name" value="PROTEIN YEEZ"/>
    <property type="match status" value="1"/>
</dbReference>
<feature type="domain" description="NAD(P)-binding" evidence="1">
    <location>
        <begin position="8"/>
        <end position="98"/>
    </location>
</feature>
<evidence type="ECO:0000259" key="1">
    <source>
        <dbReference type="Pfam" id="PF13460"/>
    </source>
</evidence>
<organism evidence="2 3">
    <name type="scientific">Hymenoscyphus albidus</name>
    <dbReference type="NCBI Taxonomy" id="595503"/>
    <lineage>
        <taxon>Eukaryota</taxon>
        <taxon>Fungi</taxon>
        <taxon>Dikarya</taxon>
        <taxon>Ascomycota</taxon>
        <taxon>Pezizomycotina</taxon>
        <taxon>Leotiomycetes</taxon>
        <taxon>Helotiales</taxon>
        <taxon>Helotiaceae</taxon>
        <taxon>Hymenoscyphus</taxon>
    </lineage>
</organism>
<dbReference type="GO" id="GO:0004029">
    <property type="term" value="F:aldehyde dehydrogenase (NAD+) activity"/>
    <property type="evidence" value="ECO:0007669"/>
    <property type="project" value="TreeGrafter"/>
</dbReference>
<gene>
    <name evidence="2" type="ORF">HYALB_00004066</name>
</gene>
<keyword evidence="3" id="KW-1185">Reference proteome</keyword>
<dbReference type="AlphaFoldDB" id="A0A9N9M2U1"/>
<evidence type="ECO:0000313" key="3">
    <source>
        <dbReference type="Proteomes" id="UP000701801"/>
    </source>
</evidence>
<dbReference type="Gene3D" id="3.40.50.720">
    <property type="entry name" value="NAD(P)-binding Rossmann-like Domain"/>
    <property type="match status" value="2"/>
</dbReference>
<dbReference type="SUPFAM" id="SSF51735">
    <property type="entry name" value="NAD(P)-binding Rossmann-fold domains"/>
    <property type="match status" value="1"/>
</dbReference>
<dbReference type="InterPro" id="IPR051783">
    <property type="entry name" value="NAD(P)-dependent_oxidoreduct"/>
</dbReference>
<accession>A0A9N9M2U1</accession>
<evidence type="ECO:0000313" key="2">
    <source>
        <dbReference type="EMBL" id="CAG8983635.1"/>
    </source>
</evidence>
<dbReference type="Pfam" id="PF13460">
    <property type="entry name" value="NAD_binding_10"/>
    <property type="match status" value="1"/>
</dbReference>
<dbReference type="PANTHER" id="PTHR48079:SF6">
    <property type="entry name" value="NAD(P)-BINDING DOMAIN-CONTAINING PROTEIN-RELATED"/>
    <property type="match status" value="1"/>
</dbReference>
<dbReference type="OrthoDB" id="10000533at2759"/>
<comment type="caution">
    <text evidence="2">The sequence shown here is derived from an EMBL/GenBank/DDBJ whole genome shotgun (WGS) entry which is preliminary data.</text>
</comment>